<dbReference type="Proteomes" id="UP000010087">
    <property type="component" value="Chromosome 2"/>
</dbReference>
<reference evidence="2 3" key="1">
    <citation type="journal article" date="2012" name="PLoS ONE">
        <title>Evolution of Burkholderia pseudomallei in recurrent melioidosis.</title>
        <authorList>
            <person name="Hayden H.S."/>
            <person name="Lim R."/>
            <person name="Brittnacher M.J."/>
            <person name="Sims E.H."/>
            <person name="Ramage E.R."/>
            <person name="Fong C."/>
            <person name="Wu Z."/>
            <person name="Crist E."/>
            <person name="Chang J."/>
            <person name="Zhou Y."/>
            <person name="Radey M."/>
            <person name="Rohmer L."/>
            <person name="Haugen E."/>
            <person name="Gillett W."/>
            <person name="Wuthiekanun V."/>
            <person name="Peacock S.J."/>
            <person name="Kaul R."/>
            <person name="Miller S.I."/>
            <person name="Manoil C."/>
            <person name="Jacobs M.A."/>
        </authorList>
    </citation>
    <scope>NUCLEOTIDE SEQUENCE [LARGE SCALE GENOMIC DNA]</scope>
    <source>
        <strain evidence="2 3">1026b</strain>
    </source>
</reference>
<organism evidence="2 3">
    <name type="scientific">Burkholderia pseudomallei (strain 1026b)</name>
    <dbReference type="NCBI Taxonomy" id="884204"/>
    <lineage>
        <taxon>Bacteria</taxon>
        <taxon>Pseudomonadati</taxon>
        <taxon>Pseudomonadota</taxon>
        <taxon>Betaproteobacteria</taxon>
        <taxon>Burkholderiales</taxon>
        <taxon>Burkholderiaceae</taxon>
        <taxon>Burkholderia</taxon>
        <taxon>pseudomallei group</taxon>
    </lineage>
</organism>
<sequence length="70" mass="8316">MRVPPCSDARRRNQCILSNFPRTLRIDKQIIESLQSDTDENRRNPPRPRHQPRFPDPVRVNSYLSSERAM</sequence>
<evidence type="ECO:0000256" key="1">
    <source>
        <dbReference type="SAM" id="MobiDB-lite"/>
    </source>
</evidence>
<dbReference type="KEGG" id="bpz:BP1026B_II0972"/>
<protein>
    <submittedName>
        <fullName evidence="2">Uncharacterized protein</fullName>
    </submittedName>
</protein>
<dbReference type="EMBL" id="CP002834">
    <property type="protein sequence ID" value="AFI69224.1"/>
    <property type="molecule type" value="Genomic_DNA"/>
</dbReference>
<evidence type="ECO:0000313" key="2">
    <source>
        <dbReference type="EMBL" id="AFI69224.1"/>
    </source>
</evidence>
<gene>
    <name evidence="2" type="ordered locus">BP1026B_II0972</name>
</gene>
<proteinExistence type="predicted"/>
<evidence type="ECO:0000313" key="3">
    <source>
        <dbReference type="Proteomes" id="UP000010087"/>
    </source>
</evidence>
<name>A0A0H3HSG3_BURP2</name>
<accession>A0A0H3HSG3</accession>
<dbReference type="AlphaFoldDB" id="A0A0H3HSG3"/>
<feature type="region of interest" description="Disordered" evidence="1">
    <location>
        <begin position="33"/>
        <end position="70"/>
    </location>
</feature>